<dbReference type="EMBL" id="DVMS01000041">
    <property type="protein sequence ID" value="HIU38343.1"/>
    <property type="molecule type" value="Genomic_DNA"/>
</dbReference>
<dbReference type="AlphaFoldDB" id="A0A9D1IJR9"/>
<dbReference type="Pfam" id="PF03721">
    <property type="entry name" value="UDPG_MGDP_dh_N"/>
    <property type="match status" value="1"/>
</dbReference>
<dbReference type="PANTHER" id="PTHR43750:SF3">
    <property type="entry name" value="UDP-GLUCOSE 6-DEHYDROGENASE TUAD"/>
    <property type="match status" value="1"/>
</dbReference>
<reference evidence="3" key="2">
    <citation type="journal article" date="2021" name="PeerJ">
        <title>Extensive microbial diversity within the chicken gut microbiome revealed by metagenomics and culture.</title>
        <authorList>
            <person name="Gilroy R."/>
            <person name="Ravi A."/>
            <person name="Getino M."/>
            <person name="Pursley I."/>
            <person name="Horton D.L."/>
            <person name="Alikhan N.F."/>
            <person name="Baker D."/>
            <person name="Gharbi K."/>
            <person name="Hall N."/>
            <person name="Watson M."/>
            <person name="Adriaenssens E.M."/>
            <person name="Foster-Nyarko E."/>
            <person name="Jarju S."/>
            <person name="Secka A."/>
            <person name="Antonio M."/>
            <person name="Oren A."/>
            <person name="Chaudhuri R.R."/>
            <person name="La Ragione R."/>
            <person name="Hildebrand F."/>
            <person name="Pallen M.J."/>
        </authorList>
    </citation>
    <scope>NUCLEOTIDE SEQUENCE</scope>
    <source>
        <strain evidence="3">17073</strain>
    </source>
</reference>
<dbReference type="GO" id="GO:0016616">
    <property type="term" value="F:oxidoreductase activity, acting on the CH-OH group of donors, NAD or NADP as acceptor"/>
    <property type="evidence" value="ECO:0007669"/>
    <property type="project" value="InterPro"/>
</dbReference>
<dbReference type="InterPro" id="IPR036291">
    <property type="entry name" value="NAD(P)-bd_dom_sf"/>
</dbReference>
<dbReference type="GO" id="GO:0051287">
    <property type="term" value="F:NAD binding"/>
    <property type="evidence" value="ECO:0007669"/>
    <property type="project" value="InterPro"/>
</dbReference>
<dbReference type="SUPFAM" id="SSF51735">
    <property type="entry name" value="NAD(P)-binding Rossmann-fold domains"/>
    <property type="match status" value="1"/>
</dbReference>
<dbReference type="Proteomes" id="UP000824076">
    <property type="component" value="Unassembled WGS sequence"/>
</dbReference>
<evidence type="ECO:0000256" key="1">
    <source>
        <dbReference type="ARBA" id="ARBA00015132"/>
    </source>
</evidence>
<feature type="non-terminal residue" evidence="3">
    <location>
        <position position="43"/>
    </location>
</feature>
<dbReference type="Gene3D" id="3.40.50.720">
    <property type="entry name" value="NAD(P)-binding Rossmann-like Domain"/>
    <property type="match status" value="1"/>
</dbReference>
<dbReference type="PANTHER" id="PTHR43750">
    <property type="entry name" value="UDP-GLUCOSE 6-DEHYDROGENASE TUAD"/>
    <property type="match status" value="1"/>
</dbReference>
<feature type="domain" description="UDP-glucose/GDP-mannose dehydrogenase N-terminal" evidence="2">
    <location>
        <begin position="2"/>
        <end position="42"/>
    </location>
</feature>
<accession>A0A9D1IJR9</accession>
<dbReference type="InterPro" id="IPR001732">
    <property type="entry name" value="UDP-Glc/GDP-Man_DH_N"/>
</dbReference>
<sequence length="43" mass="4502">MMNIAIVGTGYVGLVSGTCFAEMGNHVTCIDIDKNKISRLTAG</sequence>
<evidence type="ECO:0000259" key="2">
    <source>
        <dbReference type="Pfam" id="PF03721"/>
    </source>
</evidence>
<gene>
    <name evidence="3" type="ORF">IAD18_01600</name>
</gene>
<organism evidence="3 4">
    <name type="scientific">Candidatus Limisoma intestinavium</name>
    <dbReference type="NCBI Taxonomy" id="2840856"/>
    <lineage>
        <taxon>Bacteria</taxon>
        <taxon>Pseudomonadati</taxon>
        <taxon>Bacteroidota</taxon>
        <taxon>Bacteroidia</taxon>
        <taxon>Bacteroidales</taxon>
        <taxon>Candidatus Limisoma</taxon>
    </lineage>
</organism>
<evidence type="ECO:0000313" key="4">
    <source>
        <dbReference type="Proteomes" id="UP000824076"/>
    </source>
</evidence>
<reference evidence="3" key="1">
    <citation type="submission" date="2020-10" db="EMBL/GenBank/DDBJ databases">
        <authorList>
            <person name="Gilroy R."/>
        </authorList>
    </citation>
    <scope>NUCLEOTIDE SEQUENCE</scope>
    <source>
        <strain evidence="3">17073</strain>
    </source>
</reference>
<protein>
    <recommendedName>
        <fullName evidence="1">UDP-glucose 6-dehydrogenase</fullName>
    </recommendedName>
</protein>
<comment type="caution">
    <text evidence="3">The sequence shown here is derived from an EMBL/GenBank/DDBJ whole genome shotgun (WGS) entry which is preliminary data.</text>
</comment>
<evidence type="ECO:0000313" key="3">
    <source>
        <dbReference type="EMBL" id="HIU38343.1"/>
    </source>
</evidence>
<name>A0A9D1IJR9_9BACT</name>
<proteinExistence type="predicted"/>